<organism evidence="2 3">
    <name type="scientific">Bos mutus</name>
    <name type="common">wild yak</name>
    <dbReference type="NCBI Taxonomy" id="72004"/>
    <lineage>
        <taxon>Eukaryota</taxon>
        <taxon>Metazoa</taxon>
        <taxon>Chordata</taxon>
        <taxon>Craniata</taxon>
        <taxon>Vertebrata</taxon>
        <taxon>Euteleostomi</taxon>
        <taxon>Mammalia</taxon>
        <taxon>Eutheria</taxon>
        <taxon>Laurasiatheria</taxon>
        <taxon>Artiodactyla</taxon>
        <taxon>Ruminantia</taxon>
        <taxon>Pecora</taxon>
        <taxon>Bovidae</taxon>
        <taxon>Bovinae</taxon>
        <taxon>Bos</taxon>
    </lineage>
</organism>
<name>A0A6B0QZR3_9CETA</name>
<evidence type="ECO:0000313" key="3">
    <source>
        <dbReference type="Proteomes" id="UP000322234"/>
    </source>
</evidence>
<feature type="compositionally biased region" description="Basic and acidic residues" evidence="1">
    <location>
        <begin position="70"/>
        <end position="80"/>
    </location>
</feature>
<dbReference type="Gene3D" id="3.30.360.10">
    <property type="entry name" value="Dihydrodipicolinate Reductase, domain 2"/>
    <property type="match status" value="1"/>
</dbReference>
<evidence type="ECO:0000256" key="1">
    <source>
        <dbReference type="SAM" id="MobiDB-lite"/>
    </source>
</evidence>
<keyword evidence="3" id="KW-1185">Reference proteome</keyword>
<evidence type="ECO:0000313" key="2">
    <source>
        <dbReference type="EMBL" id="MXQ83378.1"/>
    </source>
</evidence>
<reference evidence="2" key="1">
    <citation type="submission" date="2019-10" db="EMBL/GenBank/DDBJ databases">
        <title>The sequence and de novo assembly of the wild yak genome.</title>
        <authorList>
            <person name="Liu Y."/>
        </authorList>
    </citation>
    <scope>NUCLEOTIDE SEQUENCE [LARGE SCALE GENOMIC DNA]</scope>
    <source>
        <strain evidence="2">WY2019</strain>
    </source>
</reference>
<feature type="region of interest" description="Disordered" evidence="1">
    <location>
        <begin position="47"/>
        <end position="86"/>
    </location>
</feature>
<protein>
    <submittedName>
        <fullName evidence="2">Uncharacterized protein</fullName>
    </submittedName>
</protein>
<dbReference type="Proteomes" id="UP000322234">
    <property type="component" value="Unassembled WGS sequence"/>
</dbReference>
<dbReference type="EMBL" id="VBQZ03000016">
    <property type="protein sequence ID" value="MXQ83378.1"/>
    <property type="molecule type" value="Genomic_DNA"/>
</dbReference>
<dbReference type="SUPFAM" id="SSF55347">
    <property type="entry name" value="Glyceraldehyde-3-phosphate dehydrogenase-like, C-terminal domain"/>
    <property type="match status" value="1"/>
</dbReference>
<comment type="caution">
    <text evidence="2">The sequence shown here is derived from an EMBL/GenBank/DDBJ whole genome shotgun (WGS) entry which is preliminary data.</text>
</comment>
<sequence>MTGSGRKALGRVHDFLSCIHSSIFDTKAGIMLNDNFVKLLSAAPRVSVPVTEGSSRDPDPRRMRWLGPSTRRESSSERPGPRGTRLRLSLFAGHSGQISEDKLAHVKAFC</sequence>
<accession>A0A6B0QZR3</accession>
<dbReference type="AlphaFoldDB" id="A0A6B0QZR3"/>
<gene>
    <name evidence="2" type="ORF">E5288_WYG001456</name>
</gene>
<proteinExistence type="predicted"/>